<evidence type="ECO:0000256" key="2">
    <source>
        <dbReference type="ARBA" id="ARBA00022527"/>
    </source>
</evidence>
<dbReference type="EC" id="2.7.11.1" evidence="1"/>
<dbReference type="EMBL" id="VZRM01002280">
    <property type="protein sequence ID" value="NWV33691.1"/>
    <property type="molecule type" value="Genomic_DNA"/>
</dbReference>
<reference evidence="10 11" key="1">
    <citation type="submission" date="2019-09" db="EMBL/GenBank/DDBJ databases">
        <title>Bird 10,000 Genomes (B10K) Project - Family phase.</title>
        <authorList>
            <person name="Zhang G."/>
        </authorList>
    </citation>
    <scope>NUCLEOTIDE SEQUENCE [LARGE SCALE GENOMIC DNA]</scope>
    <source>
        <strain evidence="10">B10K-DU-029-50</strain>
        <tissue evidence="10">Heart</tissue>
    </source>
</reference>
<keyword evidence="5 10" id="KW-0418">Kinase</keyword>
<dbReference type="InterPro" id="IPR011009">
    <property type="entry name" value="Kinase-like_dom_sf"/>
</dbReference>
<evidence type="ECO:0000256" key="8">
    <source>
        <dbReference type="ARBA" id="ARBA00048679"/>
    </source>
</evidence>
<dbReference type="InterPro" id="IPR000719">
    <property type="entry name" value="Prot_kinase_dom"/>
</dbReference>
<keyword evidence="2" id="KW-0723">Serine/threonine-protein kinase</keyword>
<evidence type="ECO:0000256" key="6">
    <source>
        <dbReference type="ARBA" id="ARBA00022840"/>
    </source>
</evidence>
<sequence length="73" mass="8074">YALLSGHAPFAARHRAELYRSIRAARFPLPARLSPAARALITLMLHPDPAARPEPGTMLRHPFLSQVRGWGHG</sequence>
<dbReference type="SUPFAM" id="SSF56112">
    <property type="entry name" value="Protein kinase-like (PK-like)"/>
    <property type="match status" value="1"/>
</dbReference>
<evidence type="ECO:0000313" key="10">
    <source>
        <dbReference type="EMBL" id="NWV33691.1"/>
    </source>
</evidence>
<evidence type="ECO:0000313" key="11">
    <source>
        <dbReference type="Proteomes" id="UP000575029"/>
    </source>
</evidence>
<comment type="catalytic activity">
    <reaction evidence="7">
        <text>L-threonyl-[protein] + ATP = O-phospho-L-threonyl-[protein] + ADP + H(+)</text>
        <dbReference type="Rhea" id="RHEA:46608"/>
        <dbReference type="Rhea" id="RHEA-COMP:11060"/>
        <dbReference type="Rhea" id="RHEA-COMP:11605"/>
        <dbReference type="ChEBI" id="CHEBI:15378"/>
        <dbReference type="ChEBI" id="CHEBI:30013"/>
        <dbReference type="ChEBI" id="CHEBI:30616"/>
        <dbReference type="ChEBI" id="CHEBI:61977"/>
        <dbReference type="ChEBI" id="CHEBI:456216"/>
        <dbReference type="EC" id="2.7.11.1"/>
    </reaction>
</comment>
<accession>A0A7K6E396</accession>
<evidence type="ECO:0000256" key="3">
    <source>
        <dbReference type="ARBA" id="ARBA00022679"/>
    </source>
</evidence>
<keyword evidence="3" id="KW-0808">Transferase</keyword>
<dbReference type="Gene3D" id="1.10.510.10">
    <property type="entry name" value="Transferase(Phosphotransferase) domain 1"/>
    <property type="match status" value="1"/>
</dbReference>
<dbReference type="PANTHER" id="PTHR24350">
    <property type="entry name" value="SERINE/THREONINE-PROTEIN KINASE IAL-RELATED"/>
    <property type="match status" value="1"/>
</dbReference>
<evidence type="ECO:0000256" key="4">
    <source>
        <dbReference type="ARBA" id="ARBA00022741"/>
    </source>
</evidence>
<organism evidence="10 11">
    <name type="scientific">Grantiella picta</name>
    <dbReference type="NCBI Taxonomy" id="266360"/>
    <lineage>
        <taxon>Eukaryota</taxon>
        <taxon>Metazoa</taxon>
        <taxon>Chordata</taxon>
        <taxon>Craniata</taxon>
        <taxon>Vertebrata</taxon>
        <taxon>Euteleostomi</taxon>
        <taxon>Archelosauria</taxon>
        <taxon>Archosauria</taxon>
        <taxon>Dinosauria</taxon>
        <taxon>Saurischia</taxon>
        <taxon>Theropoda</taxon>
        <taxon>Coelurosauria</taxon>
        <taxon>Aves</taxon>
        <taxon>Neognathae</taxon>
        <taxon>Neoaves</taxon>
        <taxon>Telluraves</taxon>
        <taxon>Australaves</taxon>
        <taxon>Passeriformes</taxon>
        <taxon>Meliphagoidea</taxon>
        <taxon>Meliphagidae</taxon>
        <taxon>Grantiella</taxon>
    </lineage>
</organism>
<proteinExistence type="predicted"/>
<dbReference type="InterPro" id="IPR030616">
    <property type="entry name" value="Aur-like"/>
</dbReference>
<evidence type="ECO:0000256" key="1">
    <source>
        <dbReference type="ARBA" id="ARBA00012513"/>
    </source>
</evidence>
<evidence type="ECO:0000256" key="5">
    <source>
        <dbReference type="ARBA" id="ARBA00022777"/>
    </source>
</evidence>
<dbReference type="AlphaFoldDB" id="A0A7K6E396"/>
<dbReference type="GO" id="GO:0004674">
    <property type="term" value="F:protein serine/threonine kinase activity"/>
    <property type="evidence" value="ECO:0007669"/>
    <property type="project" value="UniProtKB-KW"/>
</dbReference>
<evidence type="ECO:0000256" key="7">
    <source>
        <dbReference type="ARBA" id="ARBA00047899"/>
    </source>
</evidence>
<comment type="caution">
    <text evidence="10">The sequence shown here is derived from an EMBL/GenBank/DDBJ whole genome shotgun (WGS) entry which is preliminary data.</text>
</comment>
<feature type="non-terminal residue" evidence="10">
    <location>
        <position position="73"/>
    </location>
</feature>
<keyword evidence="11" id="KW-1185">Reference proteome</keyword>
<evidence type="ECO:0000259" key="9">
    <source>
        <dbReference type="PROSITE" id="PS50011"/>
    </source>
</evidence>
<comment type="catalytic activity">
    <reaction evidence="8">
        <text>L-seryl-[protein] + ATP = O-phospho-L-seryl-[protein] + ADP + H(+)</text>
        <dbReference type="Rhea" id="RHEA:17989"/>
        <dbReference type="Rhea" id="RHEA-COMP:9863"/>
        <dbReference type="Rhea" id="RHEA-COMP:11604"/>
        <dbReference type="ChEBI" id="CHEBI:15378"/>
        <dbReference type="ChEBI" id="CHEBI:29999"/>
        <dbReference type="ChEBI" id="CHEBI:30616"/>
        <dbReference type="ChEBI" id="CHEBI:83421"/>
        <dbReference type="ChEBI" id="CHEBI:456216"/>
        <dbReference type="EC" id="2.7.11.1"/>
    </reaction>
</comment>
<feature type="domain" description="Protein kinase" evidence="9">
    <location>
        <begin position="1"/>
        <end position="64"/>
    </location>
</feature>
<dbReference type="PROSITE" id="PS50011">
    <property type="entry name" value="PROTEIN_KINASE_DOM"/>
    <property type="match status" value="1"/>
</dbReference>
<gene>
    <name evidence="10" type="primary">Plk5</name>
    <name evidence="10" type="ORF">GRAPIC_R15249</name>
</gene>
<name>A0A7K6E396_9PASS</name>
<protein>
    <recommendedName>
        <fullName evidence="1">non-specific serine/threonine protein kinase</fullName>
        <ecNumber evidence="1">2.7.11.1</ecNumber>
    </recommendedName>
</protein>
<keyword evidence="4" id="KW-0547">Nucleotide-binding</keyword>
<dbReference type="Proteomes" id="UP000575029">
    <property type="component" value="Unassembled WGS sequence"/>
</dbReference>
<feature type="non-terminal residue" evidence="10">
    <location>
        <position position="1"/>
    </location>
</feature>
<keyword evidence="6" id="KW-0067">ATP-binding</keyword>
<dbReference type="GO" id="GO:0005524">
    <property type="term" value="F:ATP binding"/>
    <property type="evidence" value="ECO:0007669"/>
    <property type="project" value="UniProtKB-KW"/>
</dbReference>